<protein>
    <submittedName>
        <fullName evidence="1">Uncharacterized protein</fullName>
    </submittedName>
</protein>
<dbReference type="EMBL" id="MN739178">
    <property type="protein sequence ID" value="QHS92407.1"/>
    <property type="molecule type" value="Genomic_DNA"/>
</dbReference>
<name>A0A6C0BJ63_9ZZZZ</name>
<proteinExistence type="predicted"/>
<dbReference type="InterPro" id="IPR007739">
    <property type="entry name" value="RgpF"/>
</dbReference>
<evidence type="ECO:0000313" key="1">
    <source>
        <dbReference type="EMBL" id="QHS92407.1"/>
    </source>
</evidence>
<dbReference type="AlphaFoldDB" id="A0A6C0BJ63"/>
<organism evidence="1">
    <name type="scientific">viral metagenome</name>
    <dbReference type="NCBI Taxonomy" id="1070528"/>
    <lineage>
        <taxon>unclassified sequences</taxon>
        <taxon>metagenomes</taxon>
        <taxon>organismal metagenomes</taxon>
    </lineage>
</organism>
<accession>A0A6C0BJ63</accession>
<dbReference type="Pfam" id="PF05045">
    <property type="entry name" value="RgpF"/>
    <property type="match status" value="1"/>
</dbReference>
<reference evidence="1" key="1">
    <citation type="journal article" date="2020" name="Nature">
        <title>Giant virus diversity and host interactions through global metagenomics.</title>
        <authorList>
            <person name="Schulz F."/>
            <person name="Roux S."/>
            <person name="Paez-Espino D."/>
            <person name="Jungbluth S."/>
            <person name="Walsh D.A."/>
            <person name="Denef V.J."/>
            <person name="McMahon K.D."/>
            <person name="Konstantinidis K.T."/>
            <person name="Eloe-Fadrosh E.A."/>
            <person name="Kyrpides N.C."/>
            <person name="Woyke T."/>
        </authorList>
    </citation>
    <scope>NUCLEOTIDE SEQUENCE</scope>
    <source>
        <strain evidence="1">GVMAG-M-3300014204-73</strain>
    </source>
</reference>
<sequence length="350" mass="41116">MDINLHVIYAYYEGNERYKTNLLFFLKRGYVPLVDYTFVINGKSTIDIPQRDNIIVIMRENTGYDFQGYYAGIQSLKNRNLLRPGHYYLFLNCTARGPFLPPFTSCHMYWYTPFVDMMTNNVKLAGVTINGYLGTHVQTYLFIMDYECISFLLEQNFFKQYNTHADVVNHQEIALSQLVLSHGWNINCLIPEYRDLDYTKKETTISSYDIRLPKTFLGRDLTPYETIFSKTEWGDPTGQLESLTETGLVITGTQRFICHKVLYGISEKQAIDVTQVLQSLKHINSHQLHPNTVFTDPYPEKAKWLYVYLDQQAKPLVLREYENRILDPRYWYIFDYDAHSLWIILGQLTP</sequence>